<dbReference type="GO" id="GO:0006450">
    <property type="term" value="P:regulation of translational fidelity"/>
    <property type="evidence" value="ECO:0007669"/>
    <property type="project" value="TreeGrafter"/>
</dbReference>
<dbReference type="InParanoid" id="F2LWA9"/>
<dbReference type="Proteomes" id="UP000008139">
    <property type="component" value="Chromosome"/>
</dbReference>
<keyword evidence="9" id="KW-0067">ATP-binding</keyword>
<dbReference type="EMBL" id="CP002606">
    <property type="protein sequence ID" value="AEA34043.1"/>
    <property type="molecule type" value="Genomic_DNA"/>
</dbReference>
<proteinExistence type="inferred from homology"/>
<reference evidence="15" key="2">
    <citation type="submission" date="2011-03" db="EMBL/GenBank/DDBJ databases">
        <title>The complete genome of Hippea maritima DSM 10411.</title>
        <authorList>
            <consortium name="US DOE Joint Genome Institute (JGI-PGF)"/>
            <person name="Lucas S."/>
            <person name="Copeland A."/>
            <person name="Lapidus A."/>
            <person name="Bruce D."/>
            <person name="Goodwin L."/>
            <person name="Pitluck S."/>
            <person name="Peters L."/>
            <person name="Kyrpides N."/>
            <person name="Mavromatis K."/>
            <person name="Pagani I."/>
            <person name="Ivanova N."/>
            <person name="Mikhailova N."/>
            <person name="Lu M."/>
            <person name="Detter J.C."/>
            <person name="Tapia R."/>
            <person name="Han C."/>
            <person name="Land M."/>
            <person name="Hauser L."/>
            <person name="Markowitz V."/>
            <person name="Cheng J.-F."/>
            <person name="Hugenholtz P."/>
            <person name="Woyke T."/>
            <person name="Wu D."/>
            <person name="Spring S."/>
            <person name="Schroeder M."/>
            <person name="Brambilla E."/>
            <person name="Klenk H.-P."/>
            <person name="Eisen J.A."/>
        </authorList>
    </citation>
    <scope>NUCLEOTIDE SEQUENCE [LARGE SCALE GENOMIC DNA]</scope>
    <source>
        <strain evidence="15">ATCC 700847 / DSM 10411 / MH2</strain>
    </source>
</reference>
<comment type="subcellular location">
    <subcellularLocation>
        <location evidence="1">Cytoplasm</location>
    </subcellularLocation>
</comment>
<protein>
    <recommendedName>
        <fullName evidence="10">L-threonylcarbamoyladenylate synthase</fullName>
        <ecNumber evidence="3">2.7.7.87</ecNumber>
    </recommendedName>
    <alternativeName>
        <fullName evidence="10">L-threonylcarbamoyladenylate synthase</fullName>
    </alternativeName>
</protein>
<dbReference type="GO" id="GO:0005524">
    <property type="term" value="F:ATP binding"/>
    <property type="evidence" value="ECO:0007669"/>
    <property type="project" value="UniProtKB-KW"/>
</dbReference>
<evidence type="ECO:0000256" key="3">
    <source>
        <dbReference type="ARBA" id="ARBA00012584"/>
    </source>
</evidence>
<dbReference type="eggNOG" id="COG0009">
    <property type="taxonomic scope" value="Bacteria"/>
</dbReference>
<dbReference type="GO" id="GO:0005737">
    <property type="term" value="C:cytoplasm"/>
    <property type="evidence" value="ECO:0007669"/>
    <property type="project" value="UniProtKB-SubCell"/>
</dbReference>
<keyword evidence="5" id="KW-0808">Transferase</keyword>
<organism evidence="14 15">
    <name type="scientific">Hippea maritima (strain ATCC 700847 / DSM 10411 / MH2)</name>
    <dbReference type="NCBI Taxonomy" id="760142"/>
    <lineage>
        <taxon>Bacteria</taxon>
        <taxon>Pseudomonadati</taxon>
        <taxon>Campylobacterota</taxon>
        <taxon>Desulfurellia</taxon>
        <taxon>Desulfurellales</taxon>
        <taxon>Hippeaceae</taxon>
        <taxon>Hippea</taxon>
    </lineage>
</organism>
<keyword evidence="12" id="KW-1133">Transmembrane helix</keyword>
<dbReference type="OrthoDB" id="9814580at2"/>
<evidence type="ECO:0000256" key="8">
    <source>
        <dbReference type="ARBA" id="ARBA00022741"/>
    </source>
</evidence>
<keyword evidence="6" id="KW-0819">tRNA processing</keyword>
<evidence type="ECO:0000259" key="13">
    <source>
        <dbReference type="PROSITE" id="PS51163"/>
    </source>
</evidence>
<dbReference type="InterPro" id="IPR017945">
    <property type="entry name" value="DHBP_synth_RibB-like_a/b_dom"/>
</dbReference>
<evidence type="ECO:0000256" key="11">
    <source>
        <dbReference type="ARBA" id="ARBA00048366"/>
    </source>
</evidence>
<dbReference type="InterPro" id="IPR050156">
    <property type="entry name" value="TC-AMP_synthase_SUA5"/>
</dbReference>
<evidence type="ECO:0000256" key="10">
    <source>
        <dbReference type="ARBA" id="ARBA00029774"/>
    </source>
</evidence>
<feature type="domain" description="YrdC-like" evidence="13">
    <location>
        <begin position="6"/>
        <end position="183"/>
    </location>
</feature>
<dbReference type="STRING" id="760142.Hipma_1077"/>
<evidence type="ECO:0000256" key="7">
    <source>
        <dbReference type="ARBA" id="ARBA00022695"/>
    </source>
</evidence>
<dbReference type="AlphaFoldDB" id="F2LWA9"/>
<evidence type="ECO:0000256" key="2">
    <source>
        <dbReference type="ARBA" id="ARBA00007663"/>
    </source>
</evidence>
<keyword evidence="7" id="KW-0548">Nucleotidyltransferase</keyword>
<keyword evidence="15" id="KW-1185">Reference proteome</keyword>
<name>F2LWA9_HIPMA</name>
<comment type="similarity">
    <text evidence="2">Belongs to the SUA5 family.</text>
</comment>
<dbReference type="EC" id="2.7.7.87" evidence="3"/>
<evidence type="ECO:0000256" key="5">
    <source>
        <dbReference type="ARBA" id="ARBA00022679"/>
    </source>
</evidence>
<dbReference type="GO" id="GO:0008033">
    <property type="term" value="P:tRNA processing"/>
    <property type="evidence" value="ECO:0007669"/>
    <property type="project" value="UniProtKB-KW"/>
</dbReference>
<dbReference type="KEGG" id="hmr:Hipma_1077"/>
<dbReference type="GO" id="GO:0000049">
    <property type="term" value="F:tRNA binding"/>
    <property type="evidence" value="ECO:0007669"/>
    <property type="project" value="TreeGrafter"/>
</dbReference>
<dbReference type="RefSeq" id="WP_013682082.1">
    <property type="nucleotide sequence ID" value="NC_015318.1"/>
</dbReference>
<evidence type="ECO:0000313" key="14">
    <source>
        <dbReference type="EMBL" id="AEA34043.1"/>
    </source>
</evidence>
<dbReference type="HOGENOM" id="CLU_031397_3_2_7"/>
<feature type="transmembrane region" description="Helical" evidence="12">
    <location>
        <begin position="12"/>
        <end position="37"/>
    </location>
</feature>
<dbReference type="PANTHER" id="PTHR17490:SF16">
    <property type="entry name" value="THREONYLCARBAMOYL-AMP SYNTHASE"/>
    <property type="match status" value="1"/>
</dbReference>
<evidence type="ECO:0000313" key="15">
    <source>
        <dbReference type="Proteomes" id="UP000008139"/>
    </source>
</evidence>
<keyword evidence="4" id="KW-0963">Cytoplasm</keyword>
<evidence type="ECO:0000256" key="6">
    <source>
        <dbReference type="ARBA" id="ARBA00022694"/>
    </source>
</evidence>
<sequence>MIIINEKNPNPAIALLKAGGVIICPAFTIYGFSAFLFSKAANKRIFLLKRRSINKPFIVIAHKDFILDVAFEADKDKLAFLLDNGFSVLIKTKIKLPHWASFSSKTVFRLANTEFLKKVCSVGPITSTSVNISNSGEINSPLQIVKLYKNRVNGIVLGKVKGVGSTIVELNRGVITVLRRGFNIEKLEVIGG</sequence>
<evidence type="ECO:0000256" key="4">
    <source>
        <dbReference type="ARBA" id="ARBA00022490"/>
    </source>
</evidence>
<reference evidence="14 15" key="1">
    <citation type="journal article" date="2011" name="Stand. Genomic Sci.">
        <title>Complete genome sequence of the thermophilic sulfur-reducer Hippea maritima type strain (MH(2)).</title>
        <authorList>
            <person name="Huntemann M."/>
            <person name="Lu M."/>
            <person name="Nolan M."/>
            <person name="Lapidus A."/>
            <person name="Lucas S."/>
            <person name="Hammon N."/>
            <person name="Deshpande S."/>
            <person name="Cheng J.F."/>
            <person name="Tapia R."/>
            <person name="Han C."/>
            <person name="Goodwin L."/>
            <person name="Pitluck S."/>
            <person name="Liolios K."/>
            <person name="Pagani I."/>
            <person name="Ivanova N."/>
            <person name="Ovchinikova G."/>
            <person name="Pati A."/>
            <person name="Chen A."/>
            <person name="Palaniappan K."/>
            <person name="Land M."/>
            <person name="Hauser L."/>
            <person name="Jeffries C.D."/>
            <person name="Detter J.C."/>
            <person name="Brambilla E.M."/>
            <person name="Rohde M."/>
            <person name="Spring S."/>
            <person name="Goker M."/>
            <person name="Woyke T."/>
            <person name="Bristow J."/>
            <person name="Eisen J.A."/>
            <person name="Markowitz V."/>
            <person name="Hugenholtz P."/>
            <person name="Kyrpides N.C."/>
            <person name="Klenk H.P."/>
            <person name="Mavromatis K."/>
        </authorList>
    </citation>
    <scope>NUCLEOTIDE SEQUENCE [LARGE SCALE GENOMIC DNA]</scope>
    <source>
        <strain evidence="15">ATCC 700847 / DSM 10411 / MH2</strain>
    </source>
</reference>
<comment type="catalytic activity">
    <reaction evidence="11">
        <text>L-threonine + hydrogencarbonate + ATP = L-threonylcarbamoyladenylate + diphosphate + H2O</text>
        <dbReference type="Rhea" id="RHEA:36407"/>
        <dbReference type="ChEBI" id="CHEBI:15377"/>
        <dbReference type="ChEBI" id="CHEBI:17544"/>
        <dbReference type="ChEBI" id="CHEBI:30616"/>
        <dbReference type="ChEBI" id="CHEBI:33019"/>
        <dbReference type="ChEBI" id="CHEBI:57926"/>
        <dbReference type="ChEBI" id="CHEBI:73682"/>
        <dbReference type="EC" id="2.7.7.87"/>
    </reaction>
</comment>
<dbReference type="Pfam" id="PF01300">
    <property type="entry name" value="Sua5_yciO_yrdC"/>
    <property type="match status" value="1"/>
</dbReference>
<dbReference type="PANTHER" id="PTHR17490">
    <property type="entry name" value="SUA5"/>
    <property type="match status" value="1"/>
</dbReference>
<dbReference type="InterPro" id="IPR006070">
    <property type="entry name" value="Sua5-like_dom"/>
</dbReference>
<gene>
    <name evidence="14" type="ordered locus">Hipma_1077</name>
</gene>
<dbReference type="PROSITE" id="PS51163">
    <property type="entry name" value="YRDC"/>
    <property type="match status" value="1"/>
</dbReference>
<keyword evidence="12" id="KW-0472">Membrane</keyword>
<dbReference type="Gene3D" id="3.90.870.10">
    <property type="entry name" value="DHBP synthase"/>
    <property type="match status" value="1"/>
</dbReference>
<accession>F2LWA9</accession>
<keyword evidence="8" id="KW-0547">Nucleotide-binding</keyword>
<dbReference type="GO" id="GO:0061710">
    <property type="term" value="F:L-threonylcarbamoyladenylate synthase"/>
    <property type="evidence" value="ECO:0007669"/>
    <property type="project" value="UniProtKB-EC"/>
</dbReference>
<evidence type="ECO:0000256" key="9">
    <source>
        <dbReference type="ARBA" id="ARBA00022840"/>
    </source>
</evidence>
<dbReference type="SUPFAM" id="SSF55821">
    <property type="entry name" value="YrdC/RibB"/>
    <property type="match status" value="1"/>
</dbReference>
<evidence type="ECO:0000256" key="1">
    <source>
        <dbReference type="ARBA" id="ARBA00004496"/>
    </source>
</evidence>
<evidence type="ECO:0000256" key="12">
    <source>
        <dbReference type="SAM" id="Phobius"/>
    </source>
</evidence>
<keyword evidence="12" id="KW-0812">Transmembrane</keyword>
<dbReference type="GO" id="GO:0003725">
    <property type="term" value="F:double-stranded RNA binding"/>
    <property type="evidence" value="ECO:0007669"/>
    <property type="project" value="InterPro"/>
</dbReference>